<evidence type="ECO:0000256" key="1">
    <source>
        <dbReference type="SAM" id="MobiDB-lite"/>
    </source>
</evidence>
<proteinExistence type="predicted"/>
<dbReference type="EMBL" id="FITM01000125">
    <property type="protein sequence ID" value="SAY39102.1"/>
    <property type="molecule type" value="Genomic_DNA"/>
</dbReference>
<feature type="region of interest" description="Disordered" evidence="1">
    <location>
        <begin position="1"/>
        <end position="20"/>
    </location>
</feature>
<accession>A0A164Z5N8</accession>
<reference evidence="3" key="1">
    <citation type="submission" date="2016-02" db="EMBL/GenBank/DDBJ databases">
        <authorList>
            <person name="liu f."/>
        </authorList>
    </citation>
    <scope>NUCLEOTIDE SEQUENCE [LARGE SCALE GENOMIC DNA]</scope>
</reference>
<dbReference type="AlphaFoldDB" id="A0A164Z5N8"/>
<gene>
    <name evidence="2" type="ORF">FLM9_1147</name>
</gene>
<organism evidence="2 3">
    <name type="scientific">Candidatus Synechococcus spongiarum</name>
    <dbReference type="NCBI Taxonomy" id="431041"/>
    <lineage>
        <taxon>Bacteria</taxon>
        <taxon>Bacillati</taxon>
        <taxon>Cyanobacteriota</taxon>
        <taxon>Cyanophyceae</taxon>
        <taxon>Synechococcales</taxon>
        <taxon>Synechococcaceae</taxon>
        <taxon>Synechococcus</taxon>
    </lineage>
</organism>
<evidence type="ECO:0000313" key="2">
    <source>
        <dbReference type="EMBL" id="SAY39102.1"/>
    </source>
</evidence>
<name>A0A164Z5N8_9SYNE</name>
<evidence type="ECO:0000313" key="3">
    <source>
        <dbReference type="Proteomes" id="UP000182631"/>
    </source>
</evidence>
<protein>
    <submittedName>
        <fullName evidence="2">Uncharacterized protein</fullName>
    </submittedName>
</protein>
<sequence>MKARCPPTEDGLPQGHGPLGSQPRLAVPCGAALIPLPVGGFLLGDSHRISGTRDHQPSILAMAWNHVKLLGMTIWLQLFREGNTLW</sequence>
<dbReference type="Proteomes" id="UP000182631">
    <property type="component" value="Unassembled WGS sequence"/>
</dbReference>
<keyword evidence="3" id="KW-1185">Reference proteome</keyword>